<comment type="caution">
    <text evidence="2">The sequence shown here is derived from an EMBL/GenBank/DDBJ whole genome shotgun (WGS) entry which is preliminary data.</text>
</comment>
<accession>A0AAV3Z554</accession>
<sequence>MVPEINNKIIIQNARGDQPASHVVSFALFKPRYLSASIDQAEANPQQGDLRLLGPPTGQGAGNGARTRDRRFPADLRADSLTTVPPTPDQLHGVT</sequence>
<organism evidence="2 3">
    <name type="scientific">Plakobranchus ocellatus</name>
    <dbReference type="NCBI Taxonomy" id="259542"/>
    <lineage>
        <taxon>Eukaryota</taxon>
        <taxon>Metazoa</taxon>
        <taxon>Spiralia</taxon>
        <taxon>Lophotrochozoa</taxon>
        <taxon>Mollusca</taxon>
        <taxon>Gastropoda</taxon>
        <taxon>Heterobranchia</taxon>
        <taxon>Euthyneura</taxon>
        <taxon>Panpulmonata</taxon>
        <taxon>Sacoglossa</taxon>
        <taxon>Placobranchoidea</taxon>
        <taxon>Plakobranchidae</taxon>
        <taxon>Plakobranchus</taxon>
    </lineage>
</organism>
<protein>
    <submittedName>
        <fullName evidence="2">Uncharacterized protein</fullName>
    </submittedName>
</protein>
<feature type="compositionally biased region" description="Basic and acidic residues" evidence="1">
    <location>
        <begin position="66"/>
        <end position="78"/>
    </location>
</feature>
<keyword evidence="3" id="KW-1185">Reference proteome</keyword>
<dbReference type="Proteomes" id="UP000735302">
    <property type="component" value="Unassembled WGS sequence"/>
</dbReference>
<dbReference type="AlphaFoldDB" id="A0AAV3Z554"/>
<evidence type="ECO:0000256" key="1">
    <source>
        <dbReference type="SAM" id="MobiDB-lite"/>
    </source>
</evidence>
<gene>
    <name evidence="2" type="ORF">PoB_001629300</name>
</gene>
<proteinExistence type="predicted"/>
<feature type="region of interest" description="Disordered" evidence="1">
    <location>
        <begin position="41"/>
        <end position="95"/>
    </location>
</feature>
<evidence type="ECO:0000313" key="3">
    <source>
        <dbReference type="Proteomes" id="UP000735302"/>
    </source>
</evidence>
<reference evidence="2 3" key="1">
    <citation type="journal article" date="2021" name="Elife">
        <title>Chloroplast acquisition without the gene transfer in kleptoplastic sea slugs, Plakobranchus ocellatus.</title>
        <authorList>
            <person name="Maeda T."/>
            <person name="Takahashi S."/>
            <person name="Yoshida T."/>
            <person name="Shimamura S."/>
            <person name="Takaki Y."/>
            <person name="Nagai Y."/>
            <person name="Toyoda A."/>
            <person name="Suzuki Y."/>
            <person name="Arimoto A."/>
            <person name="Ishii H."/>
            <person name="Satoh N."/>
            <person name="Nishiyama T."/>
            <person name="Hasebe M."/>
            <person name="Maruyama T."/>
            <person name="Minagawa J."/>
            <person name="Obokata J."/>
            <person name="Shigenobu S."/>
        </authorList>
    </citation>
    <scope>NUCLEOTIDE SEQUENCE [LARGE SCALE GENOMIC DNA]</scope>
</reference>
<evidence type="ECO:0000313" key="2">
    <source>
        <dbReference type="EMBL" id="GFN89787.1"/>
    </source>
</evidence>
<name>A0AAV3Z554_9GAST</name>
<dbReference type="EMBL" id="BLXT01001950">
    <property type="protein sequence ID" value="GFN89787.1"/>
    <property type="molecule type" value="Genomic_DNA"/>
</dbReference>